<feature type="transmembrane region" description="Helical" evidence="1">
    <location>
        <begin position="46"/>
        <end position="70"/>
    </location>
</feature>
<dbReference type="Pfam" id="PF19700">
    <property type="entry name" value="DUF6198"/>
    <property type="match status" value="1"/>
</dbReference>
<evidence type="ECO:0000313" key="2">
    <source>
        <dbReference type="EMBL" id="MCG4611125.1"/>
    </source>
</evidence>
<reference evidence="2 3" key="1">
    <citation type="submission" date="2022-01" db="EMBL/GenBank/DDBJ databases">
        <title>Collection of gut derived symbiotic bacterial strains cultured from healthy donors.</title>
        <authorList>
            <person name="Lin H."/>
            <person name="Kohout C."/>
            <person name="Waligurski E."/>
            <person name="Pamer E.G."/>
        </authorList>
    </citation>
    <scope>NUCLEOTIDE SEQUENCE [LARGE SCALE GENOMIC DNA]</scope>
    <source>
        <strain evidence="2 3">DFI.7.58</strain>
    </source>
</reference>
<feature type="transmembrane region" description="Helical" evidence="1">
    <location>
        <begin position="82"/>
        <end position="102"/>
    </location>
</feature>
<feature type="transmembrane region" description="Helical" evidence="1">
    <location>
        <begin position="108"/>
        <end position="137"/>
    </location>
</feature>
<comment type="caution">
    <text evidence="2">The sequence shown here is derived from an EMBL/GenBank/DDBJ whole genome shotgun (WGS) entry which is preliminary data.</text>
</comment>
<name>A0ABS9MK05_9FIRM</name>
<organism evidence="2 3">
    <name type="scientific">Anaeromassilibacillus senegalensis</name>
    <dbReference type="NCBI Taxonomy" id="1673717"/>
    <lineage>
        <taxon>Bacteria</taxon>
        <taxon>Bacillati</taxon>
        <taxon>Bacillota</taxon>
        <taxon>Clostridia</taxon>
        <taxon>Eubacteriales</taxon>
        <taxon>Acutalibacteraceae</taxon>
        <taxon>Anaeromassilibacillus</taxon>
    </lineage>
</organism>
<evidence type="ECO:0000313" key="3">
    <source>
        <dbReference type="Proteomes" id="UP001298681"/>
    </source>
</evidence>
<dbReference type="InterPro" id="IPR038750">
    <property type="entry name" value="YczE/YyaS-like"/>
</dbReference>
<keyword evidence="1" id="KW-0812">Transmembrane</keyword>
<accession>A0ABS9MK05</accession>
<dbReference type="Proteomes" id="UP001298681">
    <property type="component" value="Unassembled WGS sequence"/>
</dbReference>
<keyword evidence="1" id="KW-1133">Transmembrane helix</keyword>
<feature type="transmembrane region" description="Helical" evidence="1">
    <location>
        <begin position="182"/>
        <end position="200"/>
    </location>
</feature>
<dbReference type="PANTHER" id="PTHR40078">
    <property type="entry name" value="INTEGRAL MEMBRANE PROTEIN-RELATED"/>
    <property type="match status" value="1"/>
</dbReference>
<sequence>MKRWIYRYVFFILGVAINSFGIAFVTKSAMGISRISSIPYVFSLEFPSISFGMWTFLFNILFILLQVVLLKKDFHPIQFFQILVNVLFSGLIDLSMSALSFFQPEALWLRILSLLFGCLILALGICIEVAPDVLVVPGEGIVRALAQTTKIKFGTVKVYFDVTLIVIAGILSLLFFQKFNGVGIGTVVSAIVVGRFVNWINLHFKSIQKIHALAESDSMLGEM</sequence>
<gene>
    <name evidence="2" type="ORF">L0P57_09305</name>
</gene>
<feature type="transmembrane region" description="Helical" evidence="1">
    <location>
        <begin position="5"/>
        <end position="26"/>
    </location>
</feature>
<protein>
    <submittedName>
        <fullName evidence="2">DUF6198 family protein</fullName>
    </submittedName>
</protein>
<dbReference type="EMBL" id="JAKNHQ010000011">
    <property type="protein sequence ID" value="MCG4611125.1"/>
    <property type="molecule type" value="Genomic_DNA"/>
</dbReference>
<keyword evidence="1" id="KW-0472">Membrane</keyword>
<feature type="transmembrane region" description="Helical" evidence="1">
    <location>
        <begin position="158"/>
        <end position="176"/>
    </location>
</feature>
<dbReference type="RefSeq" id="WP_237966878.1">
    <property type="nucleotide sequence ID" value="NZ_JAKNHQ010000011.1"/>
</dbReference>
<evidence type="ECO:0000256" key="1">
    <source>
        <dbReference type="SAM" id="Phobius"/>
    </source>
</evidence>
<keyword evidence="3" id="KW-1185">Reference proteome</keyword>
<dbReference type="PANTHER" id="PTHR40078:SF1">
    <property type="entry name" value="INTEGRAL MEMBRANE PROTEIN"/>
    <property type="match status" value="1"/>
</dbReference>
<proteinExistence type="predicted"/>